<evidence type="ECO:0000256" key="1">
    <source>
        <dbReference type="ARBA" id="ARBA00004651"/>
    </source>
</evidence>
<evidence type="ECO:0000256" key="2">
    <source>
        <dbReference type="ARBA" id="ARBA00022475"/>
    </source>
</evidence>
<feature type="transmembrane region" description="Helical" evidence="6">
    <location>
        <begin position="427"/>
        <end position="451"/>
    </location>
</feature>
<feature type="transmembrane region" description="Helical" evidence="6">
    <location>
        <begin position="721"/>
        <end position="741"/>
    </location>
</feature>
<feature type="transmembrane region" description="Helical" evidence="6">
    <location>
        <begin position="308"/>
        <end position="334"/>
    </location>
</feature>
<gene>
    <name evidence="8" type="ORF">SAMN02910429_00548</name>
</gene>
<feature type="transmembrane region" description="Helical" evidence="6">
    <location>
        <begin position="680"/>
        <end position="701"/>
    </location>
</feature>
<feature type="domain" description="ABC3 transporter permease C-terminal" evidence="7">
    <location>
        <begin position="631"/>
        <end position="747"/>
    </location>
</feature>
<dbReference type="Pfam" id="PF02687">
    <property type="entry name" value="FtsX"/>
    <property type="match status" value="2"/>
</dbReference>
<feature type="domain" description="ABC3 transporter permease C-terminal" evidence="7">
    <location>
        <begin position="267"/>
        <end position="374"/>
    </location>
</feature>
<feature type="transmembrane region" description="Helical" evidence="6">
    <location>
        <begin position="354"/>
        <end position="378"/>
    </location>
</feature>
<feature type="transmembrane region" description="Helical" evidence="6">
    <location>
        <begin position="267"/>
        <end position="287"/>
    </location>
</feature>
<accession>A0A1H9QHN7</accession>
<dbReference type="InterPro" id="IPR003838">
    <property type="entry name" value="ABC3_permease_C"/>
</dbReference>
<feature type="transmembrane region" description="Helical" evidence="6">
    <location>
        <begin position="625"/>
        <end position="645"/>
    </location>
</feature>
<name>A0A1H9QHN7_9FIRM</name>
<evidence type="ECO:0000256" key="3">
    <source>
        <dbReference type="ARBA" id="ARBA00022692"/>
    </source>
</evidence>
<dbReference type="InterPro" id="IPR038766">
    <property type="entry name" value="Membrane_comp_ABC_pdt"/>
</dbReference>
<keyword evidence="9" id="KW-1185">Reference proteome</keyword>
<evidence type="ECO:0000259" key="7">
    <source>
        <dbReference type="Pfam" id="PF02687"/>
    </source>
</evidence>
<evidence type="ECO:0000313" key="9">
    <source>
        <dbReference type="Proteomes" id="UP000182471"/>
    </source>
</evidence>
<evidence type="ECO:0000256" key="5">
    <source>
        <dbReference type="ARBA" id="ARBA00023136"/>
    </source>
</evidence>
<evidence type="ECO:0000256" key="4">
    <source>
        <dbReference type="ARBA" id="ARBA00022989"/>
    </source>
</evidence>
<dbReference type="Proteomes" id="UP000182471">
    <property type="component" value="Unassembled WGS sequence"/>
</dbReference>
<keyword evidence="4 6" id="KW-1133">Transmembrane helix</keyword>
<sequence>MKNPLRKRILRNMKSEIGKYLAIFLFMVIFIGFISGFIVADVSLKESNKKGFEKYNIENGNFTFADKLDKSTLKEIEKENKIKAYELFYKDLKIEEKKERELRIYKKRHQINRECLMQGKFPKKRNEIAIDRMFAKLNNYEVGDKIKLKGKKYKISALVAFSDYSTLFKSNSDMMFDANKFGVAITTANAYNEIKEREINKYAFKYNKKIDNKVKDNQSEEKKISDKMVKRLFYKGKLEDFTPRYLNNAIKFAGDDFESDGVMIDTLFYILIAIIAFIFAVTADNTVVKEANVIGTLRASGYKKSEIIRHYICSPMVITLISAIVGNILGYTYLFKVCADLYYNSYSLPTFTPIFSMDAFIKTTILPLILMYVVNYVILRRRLTLLPIDFIRRNLTKNKKKKSIRLHNFSFMTKFKIRVFLQNFPNYVLLFIGIFLANVLLFFGLALVPLLDNFEKITIDNMVCEYQVYLTSPQKTMTKGAEKFYQKTLSNLPNSEFRQEDISIMGVPKKSKYFKIKPQKGEVIISSSIAEKYNLSKNDVITLKEKYNKKKYKFKVSRVFEYPANETIVLNEATFCKKFNVKKENFTGYLTNKKIRDIDEKNILTIITKSDLTKMTRQLKTSMGGMYKAVNVFAIVTFMLIIFLLTKLTIEKNSNSISMLKILGYTPKEERKLYLMTTRIVVFFSVLLSLPITYYSFSIIYKSMMKKMFSGWMPLEIPLEVYLEVILLGMLSYFVVEQFIYKKIKKIPMDLALKNIE</sequence>
<dbReference type="EMBL" id="FOGW01000006">
    <property type="protein sequence ID" value="SER59950.1"/>
    <property type="molecule type" value="Genomic_DNA"/>
</dbReference>
<dbReference type="RefSeq" id="WP_022747976.1">
    <property type="nucleotide sequence ID" value="NZ_FOGW01000006.1"/>
</dbReference>
<keyword evidence="2" id="KW-1003">Cell membrane</keyword>
<feature type="transmembrane region" description="Helical" evidence="6">
    <location>
        <begin position="20"/>
        <end position="40"/>
    </location>
</feature>
<proteinExistence type="predicted"/>
<protein>
    <submittedName>
        <fullName evidence="8">Putative ABC transport system permease protein</fullName>
    </submittedName>
</protein>
<organism evidence="8 9">
    <name type="scientific">Lachnobacterium bovis</name>
    <dbReference type="NCBI Taxonomy" id="140626"/>
    <lineage>
        <taxon>Bacteria</taxon>
        <taxon>Bacillati</taxon>
        <taxon>Bacillota</taxon>
        <taxon>Clostridia</taxon>
        <taxon>Lachnospirales</taxon>
        <taxon>Lachnospiraceae</taxon>
        <taxon>Lachnobacterium</taxon>
    </lineage>
</organism>
<evidence type="ECO:0000313" key="8">
    <source>
        <dbReference type="EMBL" id="SER59950.1"/>
    </source>
</evidence>
<keyword evidence="3 6" id="KW-0812">Transmembrane</keyword>
<evidence type="ECO:0000256" key="6">
    <source>
        <dbReference type="SAM" id="Phobius"/>
    </source>
</evidence>
<comment type="subcellular location">
    <subcellularLocation>
        <location evidence="1">Cell membrane</location>
        <topology evidence="1">Multi-pass membrane protein</topology>
    </subcellularLocation>
</comment>
<dbReference type="GO" id="GO:0005886">
    <property type="term" value="C:plasma membrane"/>
    <property type="evidence" value="ECO:0007669"/>
    <property type="project" value="UniProtKB-SubCell"/>
</dbReference>
<keyword evidence="5 6" id="KW-0472">Membrane</keyword>
<reference evidence="9" key="1">
    <citation type="submission" date="2016-10" db="EMBL/GenBank/DDBJ databases">
        <authorList>
            <person name="Varghese N."/>
            <person name="Submissions S."/>
        </authorList>
    </citation>
    <scope>NUCLEOTIDE SEQUENCE [LARGE SCALE GENOMIC DNA]</scope>
    <source>
        <strain evidence="9">S1b</strain>
    </source>
</reference>
<dbReference type="AlphaFoldDB" id="A0A1H9QHN7"/>
<dbReference type="PANTHER" id="PTHR30287:SF2">
    <property type="entry name" value="BLL1001 PROTEIN"/>
    <property type="match status" value="1"/>
</dbReference>
<dbReference type="PANTHER" id="PTHR30287">
    <property type="entry name" value="MEMBRANE COMPONENT OF PREDICTED ABC SUPERFAMILY METABOLITE UPTAKE TRANSPORTER"/>
    <property type="match status" value="1"/>
</dbReference>